<dbReference type="InterPro" id="IPR006524">
    <property type="entry name" value="ArpU-like"/>
</dbReference>
<sequence length="140" mass="16562">MDREPTRDRVEVALETCRLYMQIGYHLEIEAKTTPAYSMSPASQTNAFHSSIESTAQKNVDEERRRREHVRRVTAAVDRLGPLEKKIIKKRYLEDDDVVNYAVWPELNLSERKYYRIKARAFYKLALMLKLEVYFEDESA</sequence>
<comment type="caution">
    <text evidence="2">The sequence shown here is derived from an EMBL/GenBank/DDBJ whole genome shotgun (WGS) entry which is preliminary data.</text>
</comment>
<evidence type="ECO:0000313" key="2">
    <source>
        <dbReference type="EMBL" id="MDA5110874.1"/>
    </source>
</evidence>
<dbReference type="Proteomes" id="UP001151071">
    <property type="component" value="Unassembled WGS sequence"/>
</dbReference>
<dbReference type="EMBL" id="JAPYYP010000048">
    <property type="protein sequence ID" value="MDA5110874.1"/>
    <property type="molecule type" value="Genomic_DNA"/>
</dbReference>
<dbReference type="RefSeq" id="WP_271140987.1">
    <property type="nucleotide sequence ID" value="NZ_JAPYYP010000048.1"/>
</dbReference>
<accession>A0A9X3TUT5</accession>
<dbReference type="NCBIfam" id="TIGR01637">
    <property type="entry name" value="phage_arpU"/>
    <property type="match status" value="1"/>
</dbReference>
<gene>
    <name evidence="2" type="ORF">O3V59_21270</name>
</gene>
<dbReference type="Gene3D" id="1.20.140.160">
    <property type="match status" value="1"/>
</dbReference>
<keyword evidence="3" id="KW-1185">Reference proteome</keyword>
<feature type="region of interest" description="Disordered" evidence="1">
    <location>
        <begin position="40"/>
        <end position="67"/>
    </location>
</feature>
<reference evidence="2" key="1">
    <citation type="submission" date="2022-12" db="EMBL/GenBank/DDBJ databases">
        <title>Draft genome sequence of the thermophilic strain Brevibacillus thermoruber HT42, isolated from Los Humeros, Puebla, Mexico, with biotechnological potential.</title>
        <authorList>
            <person name="Lara Sanchez J."/>
            <person name="Solis Palacios R."/>
            <person name="Bustos Baena A.S."/>
            <person name="Ruz Baez A.E."/>
            <person name="Espinosa Luna G."/>
            <person name="Oliart Ros R.M."/>
        </authorList>
    </citation>
    <scope>NUCLEOTIDE SEQUENCE</scope>
    <source>
        <strain evidence="2">HT42</strain>
    </source>
</reference>
<feature type="compositionally biased region" description="Polar residues" evidence="1">
    <location>
        <begin position="40"/>
        <end position="58"/>
    </location>
</feature>
<proteinExistence type="predicted"/>
<evidence type="ECO:0000313" key="3">
    <source>
        <dbReference type="Proteomes" id="UP001151071"/>
    </source>
</evidence>
<protein>
    <submittedName>
        <fullName evidence="2">ArpU family transcriptional regulator</fullName>
    </submittedName>
</protein>
<dbReference type="AlphaFoldDB" id="A0A9X3TUT5"/>
<evidence type="ECO:0000256" key="1">
    <source>
        <dbReference type="SAM" id="MobiDB-lite"/>
    </source>
</evidence>
<name>A0A9X3TUT5_9BACL</name>
<organism evidence="2 3">
    <name type="scientific">Brevibacillus thermoruber</name>
    <dbReference type="NCBI Taxonomy" id="33942"/>
    <lineage>
        <taxon>Bacteria</taxon>
        <taxon>Bacillati</taxon>
        <taxon>Bacillota</taxon>
        <taxon>Bacilli</taxon>
        <taxon>Bacillales</taxon>
        <taxon>Paenibacillaceae</taxon>
        <taxon>Brevibacillus</taxon>
    </lineage>
</organism>